<dbReference type="Proteomes" id="UP000095751">
    <property type="component" value="Unassembled WGS sequence"/>
</dbReference>
<feature type="transmembrane region" description="Helical" evidence="1">
    <location>
        <begin position="48"/>
        <end position="67"/>
    </location>
</feature>
<dbReference type="InParanoid" id="A0A1E7FXQ0"/>
<dbReference type="KEGG" id="fcy:FRACYDRAFT_233083"/>
<dbReference type="AlphaFoldDB" id="A0A1E7FXQ0"/>
<dbReference type="EMBL" id="KV784353">
    <property type="protein sequence ID" value="OEU22920.1"/>
    <property type="molecule type" value="Genomic_DNA"/>
</dbReference>
<accession>A0A1E7FXQ0</accession>
<dbReference type="InterPro" id="IPR013830">
    <property type="entry name" value="SGNH_hydro"/>
</dbReference>
<dbReference type="Pfam" id="PF13472">
    <property type="entry name" value="Lipase_GDSL_2"/>
    <property type="match status" value="1"/>
</dbReference>
<dbReference type="InterPro" id="IPR036514">
    <property type="entry name" value="SGNH_hydro_sf"/>
</dbReference>
<sequence>MIQIGSNRTKSSSFNTSSALDSNVTGIYTATAIGQRACDVIQNRSSSWLCRVSILLFVLFSWFYFFFNSEEDAFHPNPFDQPFCDPGDGTCHEKPYVASPRTFYSAWNKEQYDDWWKYYESLNERVELYANKRQAIYDSEKTSTKNSRPLILLGDSITESWAGTGMGIPKVRAKGVPKVLEEELSASSGLDPIVLGMAGSLFYDPSTIFVVMIGTNNLGSGELPGPTTKGILAIIEFLLKQTSEAGCHVMIFQVLPRGDGKKTLPKLCPPRCSNTENKTPYTSFLPPIQKVNEGVRDGIQRLSKTYSASSRIQLVDCGTEFLNDKYDDQKDNVDGNYEVKEKELMPDLLHPNEVGHRILAKCIRNYVDQINE</sequence>
<protein>
    <recommendedName>
        <fullName evidence="2">SGNH hydrolase-type esterase domain-containing protein</fullName>
    </recommendedName>
</protein>
<evidence type="ECO:0000256" key="1">
    <source>
        <dbReference type="SAM" id="Phobius"/>
    </source>
</evidence>
<keyword evidence="4" id="KW-1185">Reference proteome</keyword>
<dbReference type="Gene3D" id="3.40.50.1110">
    <property type="entry name" value="SGNH hydrolase"/>
    <property type="match status" value="1"/>
</dbReference>
<organism evidence="3 4">
    <name type="scientific">Fragilariopsis cylindrus CCMP1102</name>
    <dbReference type="NCBI Taxonomy" id="635003"/>
    <lineage>
        <taxon>Eukaryota</taxon>
        <taxon>Sar</taxon>
        <taxon>Stramenopiles</taxon>
        <taxon>Ochrophyta</taxon>
        <taxon>Bacillariophyta</taxon>
        <taxon>Bacillariophyceae</taxon>
        <taxon>Bacillariophycidae</taxon>
        <taxon>Bacillariales</taxon>
        <taxon>Bacillariaceae</taxon>
        <taxon>Fragilariopsis</taxon>
    </lineage>
</organism>
<keyword evidence="1" id="KW-0812">Transmembrane</keyword>
<dbReference type="SUPFAM" id="SSF52266">
    <property type="entry name" value="SGNH hydrolase"/>
    <property type="match status" value="1"/>
</dbReference>
<evidence type="ECO:0000313" key="4">
    <source>
        <dbReference type="Proteomes" id="UP000095751"/>
    </source>
</evidence>
<gene>
    <name evidence="3" type="ORF">FRACYDRAFT_233083</name>
</gene>
<reference evidence="3 4" key="1">
    <citation type="submission" date="2016-09" db="EMBL/GenBank/DDBJ databases">
        <title>Extensive genetic diversity and differential bi-allelic expression allows diatom success in the polar Southern Ocean.</title>
        <authorList>
            <consortium name="DOE Joint Genome Institute"/>
            <person name="Mock T."/>
            <person name="Otillar R.P."/>
            <person name="Strauss J."/>
            <person name="Dupont C."/>
            <person name="Frickenhaus S."/>
            <person name="Maumus F."/>
            <person name="Mcmullan M."/>
            <person name="Sanges R."/>
            <person name="Schmutz J."/>
            <person name="Toseland A."/>
            <person name="Valas R."/>
            <person name="Veluchamy A."/>
            <person name="Ward B.J."/>
            <person name="Allen A."/>
            <person name="Barry K."/>
            <person name="Falciatore A."/>
            <person name="Ferrante M."/>
            <person name="Fortunato A.E."/>
            <person name="Gloeckner G."/>
            <person name="Gruber A."/>
            <person name="Hipkin R."/>
            <person name="Janech M."/>
            <person name="Kroth P."/>
            <person name="Leese F."/>
            <person name="Lindquist E."/>
            <person name="Lyon B.R."/>
            <person name="Martin J."/>
            <person name="Mayer C."/>
            <person name="Parker M."/>
            <person name="Quesneville H."/>
            <person name="Raymond J."/>
            <person name="Uhlig C."/>
            <person name="Valentin K.U."/>
            <person name="Worden A.Z."/>
            <person name="Armbrust E.V."/>
            <person name="Bowler C."/>
            <person name="Green B."/>
            <person name="Moulton V."/>
            <person name="Van Oosterhout C."/>
            <person name="Grigoriev I."/>
        </authorList>
    </citation>
    <scope>NUCLEOTIDE SEQUENCE [LARGE SCALE GENOMIC DNA]</scope>
    <source>
        <strain evidence="3 4">CCMP1102</strain>
    </source>
</reference>
<keyword evidence="1" id="KW-0472">Membrane</keyword>
<name>A0A1E7FXQ0_9STRA</name>
<evidence type="ECO:0000259" key="2">
    <source>
        <dbReference type="Pfam" id="PF13472"/>
    </source>
</evidence>
<evidence type="ECO:0000313" key="3">
    <source>
        <dbReference type="EMBL" id="OEU22920.1"/>
    </source>
</evidence>
<dbReference type="OrthoDB" id="505607at2759"/>
<proteinExistence type="predicted"/>
<keyword evidence="1" id="KW-1133">Transmembrane helix</keyword>
<feature type="domain" description="SGNH hydrolase-type esterase" evidence="2">
    <location>
        <begin position="152"/>
        <end position="358"/>
    </location>
</feature>